<proteinExistence type="predicted"/>
<dbReference type="AlphaFoldDB" id="A0A1V3IZ66"/>
<organism evidence="1 2">
    <name type="scientific">Rodentibacter genomosp. 1</name>
    <dbReference type="NCBI Taxonomy" id="1908264"/>
    <lineage>
        <taxon>Bacteria</taxon>
        <taxon>Pseudomonadati</taxon>
        <taxon>Pseudomonadota</taxon>
        <taxon>Gammaproteobacteria</taxon>
        <taxon>Pasteurellales</taxon>
        <taxon>Pasteurellaceae</taxon>
        <taxon>Rodentibacter</taxon>
    </lineage>
</organism>
<dbReference type="CDD" id="cd11540">
    <property type="entry name" value="NTP-PPase_u3"/>
    <property type="match status" value="1"/>
</dbReference>
<dbReference type="Proteomes" id="UP000188481">
    <property type="component" value="Unassembled WGS sequence"/>
</dbReference>
<comment type="caution">
    <text evidence="1">The sequence shown here is derived from an EMBL/GenBank/DDBJ whole genome shotgun (WGS) entry which is preliminary data.</text>
</comment>
<dbReference type="SUPFAM" id="SSF101386">
    <property type="entry name" value="all-alpha NTP pyrophosphatases"/>
    <property type="match status" value="1"/>
</dbReference>
<dbReference type="EMBL" id="MLHN01000048">
    <property type="protein sequence ID" value="OOF47769.1"/>
    <property type="molecule type" value="Genomic_DNA"/>
</dbReference>
<reference evidence="1 2" key="1">
    <citation type="submission" date="2016-10" db="EMBL/GenBank/DDBJ databases">
        <title>Rodentibacter gen. nov. and new species.</title>
        <authorList>
            <person name="Christensen H."/>
        </authorList>
    </citation>
    <scope>NUCLEOTIDE SEQUENCE [LARGE SCALE GENOMIC DNA]</scope>
    <source>
        <strain evidence="2">ppn416</strain>
    </source>
</reference>
<name>A0A1V3IZ66_9PAST</name>
<dbReference type="RefSeq" id="WP_077543202.1">
    <property type="nucleotide sequence ID" value="NZ_MLHN01000048.1"/>
</dbReference>
<evidence type="ECO:0000313" key="1">
    <source>
        <dbReference type="EMBL" id="OOF47769.1"/>
    </source>
</evidence>
<evidence type="ECO:0000313" key="2">
    <source>
        <dbReference type="Proteomes" id="UP000188481"/>
    </source>
</evidence>
<keyword evidence="2" id="KW-1185">Reference proteome</keyword>
<protein>
    <submittedName>
        <fullName evidence="1">Uncharacterized protein</fullName>
    </submittedName>
</protein>
<dbReference type="STRING" id="1908264.BKK54_11375"/>
<dbReference type="Gene3D" id="1.10.287.1080">
    <property type="entry name" value="MazG-like"/>
    <property type="match status" value="1"/>
</dbReference>
<sequence>MKELIEKIEQWAEERNLIEGSTPQKQMLKLMEEFGELCSGVVKNKPEVIKDSIGDCFVVLVILNAQYRRKSVNPENDFNQNMLIPNYLYKSKHIDDAMMIAISHFSACYKGGWLPMDWDIHNSVEALQNIANLNYIDIRECVQHAYNQIKDRKGKMIDGVFVKEEDLQND</sequence>
<accession>A0A1V3IZ66</accession>
<gene>
    <name evidence="1" type="ORF">BKK54_11375</name>
</gene>